<evidence type="ECO:0000259" key="1">
    <source>
        <dbReference type="Pfam" id="PF10680"/>
    </source>
</evidence>
<proteinExistence type="predicted"/>
<dbReference type="InterPro" id="IPR019622">
    <property type="entry name" value="Rrn9_dom"/>
</dbReference>
<dbReference type="GO" id="GO:0001181">
    <property type="term" value="F:RNA polymerase I general transcription initiation factor activity"/>
    <property type="evidence" value="ECO:0007669"/>
    <property type="project" value="EnsemblFungi"/>
</dbReference>
<dbReference type="OrthoDB" id="4068335at2759"/>
<dbReference type="AlphaFoldDB" id="A0A1G4K1A3"/>
<feature type="domain" description="Rrn9" evidence="1">
    <location>
        <begin position="41"/>
        <end position="105"/>
    </location>
</feature>
<name>A0A1G4K1A3_9SACH</name>
<reference evidence="2 3" key="1">
    <citation type="submission" date="2016-03" db="EMBL/GenBank/DDBJ databases">
        <authorList>
            <person name="Devillers H."/>
        </authorList>
    </citation>
    <scope>NUCLEOTIDE SEQUENCE [LARGE SCALE GENOMIC DNA]</scope>
    <source>
        <strain evidence="2">CBS 10888</strain>
    </source>
</reference>
<dbReference type="Proteomes" id="UP000190274">
    <property type="component" value="Chromosome H"/>
</dbReference>
<dbReference type="Pfam" id="PF10680">
    <property type="entry name" value="RRN9"/>
    <property type="match status" value="1"/>
</dbReference>
<dbReference type="GO" id="GO:0000500">
    <property type="term" value="C:RNA polymerase I upstream activating factor complex"/>
    <property type="evidence" value="ECO:0007669"/>
    <property type="project" value="EnsemblFungi"/>
</dbReference>
<organism evidence="2 3">
    <name type="scientific">Lachancea dasiensis</name>
    <dbReference type="NCBI Taxonomy" id="1072105"/>
    <lineage>
        <taxon>Eukaryota</taxon>
        <taxon>Fungi</taxon>
        <taxon>Dikarya</taxon>
        <taxon>Ascomycota</taxon>
        <taxon>Saccharomycotina</taxon>
        <taxon>Saccharomycetes</taxon>
        <taxon>Saccharomycetales</taxon>
        <taxon>Saccharomycetaceae</taxon>
        <taxon>Lachancea</taxon>
    </lineage>
</organism>
<protein>
    <submittedName>
        <fullName evidence="2">LADA_0H05644g1_1</fullName>
    </submittedName>
</protein>
<dbReference type="GO" id="GO:0042790">
    <property type="term" value="P:nucleolar large rRNA transcription by RNA polymerase I"/>
    <property type="evidence" value="ECO:0007669"/>
    <property type="project" value="EnsemblFungi"/>
</dbReference>
<sequence length="374" mass="43204">MSAHSNVDCIESEAQNIREISKVSSIDNESLREVNQLLESLEHTHRNDLALHLYSTYLLKTQLRAANRKKFALETETYIKTQVKDNWTSWPNPSTVIDPQIGTVYEDTTALSNIDLDKLKPGEISPNALRHASTMVKQELNAVWQQSMAQMASDRGVTLDIDNMTIPNGVATVIMDKMDRFFKGLHTTLASTNKLKLSQTNGSSHLTISELQHNQKPVAMNKKCKLDYRDVLMRGCQMGEDIYGIYMKTLELYGDIPLTYRKEEFKLPKRELMKYASKKRRTDDQQPVPRSKSGYISTEKLLKQNVLSFENRTKLRSILHRHRNHILDQKTFLWVKGPTPDDSEYTPREALSINDWIVPLARNRRRVARKNFRQ</sequence>
<dbReference type="GO" id="GO:0017025">
    <property type="term" value="F:TBP-class protein binding"/>
    <property type="evidence" value="ECO:0007669"/>
    <property type="project" value="EnsemblFungi"/>
</dbReference>
<dbReference type="STRING" id="1266660.A0A1G4K1A3"/>
<keyword evidence="3" id="KW-1185">Reference proteome</keyword>
<accession>A0A1G4K1A3</accession>
<dbReference type="EMBL" id="LT598461">
    <property type="protein sequence ID" value="SCU97316.1"/>
    <property type="molecule type" value="Genomic_DNA"/>
</dbReference>
<gene>
    <name evidence="2" type="ORF">LADA_0H05644G</name>
</gene>
<evidence type="ECO:0000313" key="2">
    <source>
        <dbReference type="EMBL" id="SCU97316.1"/>
    </source>
</evidence>
<evidence type="ECO:0000313" key="3">
    <source>
        <dbReference type="Proteomes" id="UP000190274"/>
    </source>
</evidence>
<dbReference type="GO" id="GO:0045943">
    <property type="term" value="P:positive regulation of transcription by RNA polymerase I"/>
    <property type="evidence" value="ECO:0007669"/>
    <property type="project" value="EnsemblFungi"/>
</dbReference>